<organism evidence="2 3">
    <name type="scientific">Sinanodonta woodiana</name>
    <name type="common">Chinese pond mussel</name>
    <name type="synonym">Anodonta woodiana</name>
    <dbReference type="NCBI Taxonomy" id="1069815"/>
    <lineage>
        <taxon>Eukaryota</taxon>
        <taxon>Metazoa</taxon>
        <taxon>Spiralia</taxon>
        <taxon>Lophotrochozoa</taxon>
        <taxon>Mollusca</taxon>
        <taxon>Bivalvia</taxon>
        <taxon>Autobranchia</taxon>
        <taxon>Heteroconchia</taxon>
        <taxon>Palaeoheterodonta</taxon>
        <taxon>Unionida</taxon>
        <taxon>Unionoidea</taxon>
        <taxon>Unionidae</taxon>
        <taxon>Unioninae</taxon>
        <taxon>Sinanodonta</taxon>
    </lineage>
</organism>
<proteinExistence type="predicted"/>
<keyword evidence="3" id="KW-1185">Reference proteome</keyword>
<feature type="domain" description="SPIN-DOC-like zinc-finger" evidence="1">
    <location>
        <begin position="18"/>
        <end position="60"/>
    </location>
</feature>
<accession>A0ABD3VTK3</accession>
<protein>
    <recommendedName>
        <fullName evidence="1">SPIN-DOC-like zinc-finger domain-containing protein</fullName>
    </recommendedName>
</protein>
<name>A0ABD3VTK3_SINWO</name>
<comment type="caution">
    <text evidence="2">The sequence shown here is derived from an EMBL/GenBank/DDBJ whole genome shotgun (WGS) entry which is preliminary data.</text>
</comment>
<dbReference type="PANTHER" id="PTHR45913:SF21">
    <property type="entry name" value="DUF4371 DOMAIN-CONTAINING PROTEIN"/>
    <property type="match status" value="1"/>
</dbReference>
<evidence type="ECO:0000313" key="2">
    <source>
        <dbReference type="EMBL" id="KAL3864461.1"/>
    </source>
</evidence>
<dbReference type="Proteomes" id="UP001634394">
    <property type="component" value="Unassembled WGS sequence"/>
</dbReference>
<dbReference type="AlphaFoldDB" id="A0ABD3VTK3"/>
<sequence>MSSAKKRKVDHECRVFNDNWTRKYFFANFNDRAVCLICRDTVAVFKEFNLKRHFQSKHSDFFVT</sequence>
<dbReference type="PANTHER" id="PTHR45913">
    <property type="entry name" value="EPM2A-INTERACTING PROTEIN 1"/>
    <property type="match status" value="1"/>
</dbReference>
<reference evidence="2 3" key="1">
    <citation type="submission" date="2024-11" db="EMBL/GenBank/DDBJ databases">
        <title>Chromosome-level genome assembly of the freshwater bivalve Anodonta woodiana.</title>
        <authorList>
            <person name="Chen X."/>
        </authorList>
    </citation>
    <scope>NUCLEOTIDE SEQUENCE [LARGE SCALE GENOMIC DNA]</scope>
    <source>
        <strain evidence="2">MN2024</strain>
        <tissue evidence="2">Gills</tissue>
    </source>
</reference>
<dbReference type="EMBL" id="JBJQND010000010">
    <property type="protein sequence ID" value="KAL3864461.1"/>
    <property type="molecule type" value="Genomic_DNA"/>
</dbReference>
<gene>
    <name evidence="2" type="ORF">ACJMK2_006142</name>
</gene>
<dbReference type="InterPro" id="IPR040647">
    <property type="entry name" value="SPIN-DOC_Znf-C2H2"/>
</dbReference>
<dbReference type="Pfam" id="PF18658">
    <property type="entry name" value="zf-C2H2_12"/>
    <property type="match status" value="1"/>
</dbReference>
<evidence type="ECO:0000313" key="3">
    <source>
        <dbReference type="Proteomes" id="UP001634394"/>
    </source>
</evidence>
<evidence type="ECO:0000259" key="1">
    <source>
        <dbReference type="Pfam" id="PF18658"/>
    </source>
</evidence>